<dbReference type="KEGG" id="cdet:87947283"/>
<dbReference type="Proteomes" id="UP001322277">
    <property type="component" value="Chromosome 7"/>
</dbReference>
<evidence type="ECO:0000313" key="3">
    <source>
        <dbReference type="Proteomes" id="UP001322277"/>
    </source>
</evidence>
<dbReference type="RefSeq" id="XP_062782990.1">
    <property type="nucleotide sequence ID" value="XM_062926939.1"/>
</dbReference>
<reference evidence="3" key="1">
    <citation type="journal article" date="2023" name="bioRxiv">
        <title>Complete genome of the Medicago anthracnose fungus, Colletotrichum destructivum, reveals a mini-chromosome-like region within a core chromosome.</title>
        <authorList>
            <person name="Lapalu N."/>
            <person name="Simon A."/>
            <person name="Lu A."/>
            <person name="Plaumann P.-L."/>
            <person name="Amselem J."/>
            <person name="Pigne S."/>
            <person name="Auger A."/>
            <person name="Koch C."/>
            <person name="Dallery J.-F."/>
            <person name="O'Connell R.J."/>
        </authorList>
    </citation>
    <scope>NUCLEOTIDE SEQUENCE [LARGE SCALE GENOMIC DNA]</scope>
    <source>
        <strain evidence="3">CBS 520.97</strain>
    </source>
</reference>
<protein>
    <submittedName>
        <fullName evidence="2">Uncharacterized protein</fullName>
    </submittedName>
</protein>
<sequence>MPSGVDQPTTSFARSELQQAAPKSSIPSSLQSLVSRHQHSDQQGLPFAANHTTPHHTTPHHKRPFPLSLAQTCSTTLVHSVAACSLRRVSSLTTDIDPFEKGGMAAHLMQASTSTPAADQPNYNPTKDKHLPTSGFIGHVRDRLTLPTPRTINHFVRMLSGGRIYPSSNHFYLQTFGLLVRLSRASPALSSFRSVGEPLSRKLPWFGFPYCNPGPRSRCVWSEKQPSSTPFHLVAFSVAFRLPAVPTAVQATAAPGQSRATNSTAQRTEIERLSETALLVRPCRPSLSKICLPGQVHPAGAAAKGPGTWHFHGYLHTRDDLRFASSAHQPYLPRHPCKNAQNLRGKIYGPRAISKGKYPDATLSENTAGSQRRSML</sequence>
<feature type="compositionally biased region" description="Polar residues" evidence="1">
    <location>
        <begin position="1"/>
        <end position="22"/>
    </location>
</feature>
<accession>A0AAX4IRC9</accession>
<proteinExistence type="predicted"/>
<evidence type="ECO:0000256" key="1">
    <source>
        <dbReference type="SAM" id="MobiDB-lite"/>
    </source>
</evidence>
<dbReference type="EMBL" id="CP137311">
    <property type="protein sequence ID" value="WQF85769.1"/>
    <property type="molecule type" value="Genomic_DNA"/>
</dbReference>
<gene>
    <name evidence="2" type="ORF">CDEST_10783</name>
</gene>
<name>A0AAX4IRC9_9PEZI</name>
<keyword evidence="3" id="KW-1185">Reference proteome</keyword>
<evidence type="ECO:0000313" key="2">
    <source>
        <dbReference type="EMBL" id="WQF85769.1"/>
    </source>
</evidence>
<feature type="compositionally biased region" description="Basic residues" evidence="1">
    <location>
        <begin position="53"/>
        <end position="64"/>
    </location>
</feature>
<organism evidence="2 3">
    <name type="scientific">Colletotrichum destructivum</name>
    <dbReference type="NCBI Taxonomy" id="34406"/>
    <lineage>
        <taxon>Eukaryota</taxon>
        <taxon>Fungi</taxon>
        <taxon>Dikarya</taxon>
        <taxon>Ascomycota</taxon>
        <taxon>Pezizomycotina</taxon>
        <taxon>Sordariomycetes</taxon>
        <taxon>Hypocreomycetidae</taxon>
        <taxon>Glomerellales</taxon>
        <taxon>Glomerellaceae</taxon>
        <taxon>Colletotrichum</taxon>
        <taxon>Colletotrichum destructivum species complex</taxon>
    </lineage>
</organism>
<feature type="region of interest" description="Disordered" evidence="1">
    <location>
        <begin position="1"/>
        <end position="64"/>
    </location>
</feature>
<feature type="region of interest" description="Disordered" evidence="1">
    <location>
        <begin position="350"/>
        <end position="376"/>
    </location>
</feature>
<feature type="compositionally biased region" description="Polar residues" evidence="1">
    <location>
        <begin position="363"/>
        <end position="376"/>
    </location>
</feature>
<dbReference type="GeneID" id="87947283"/>
<dbReference type="AlphaFoldDB" id="A0AAX4IRC9"/>
<feature type="compositionally biased region" description="Low complexity" evidence="1">
    <location>
        <begin position="24"/>
        <end position="35"/>
    </location>
</feature>